<dbReference type="CDD" id="cd00093">
    <property type="entry name" value="HTH_XRE"/>
    <property type="match status" value="1"/>
</dbReference>
<evidence type="ECO:0000259" key="3">
    <source>
        <dbReference type="Pfam" id="PF13464"/>
    </source>
</evidence>
<proteinExistence type="predicted"/>
<dbReference type="EMBL" id="NMPM01000032">
    <property type="protein sequence ID" value="PAV26258.1"/>
    <property type="molecule type" value="Genomic_DNA"/>
</dbReference>
<evidence type="ECO:0000313" key="4">
    <source>
        <dbReference type="EMBL" id="PAV26258.1"/>
    </source>
</evidence>
<feature type="domain" description="Cytoskeleton protein RodZ-like C-terminal" evidence="3">
    <location>
        <begin position="283"/>
        <end position="348"/>
    </location>
</feature>
<dbReference type="InterPro" id="IPR050400">
    <property type="entry name" value="Bact_Cytoskel_RodZ"/>
</dbReference>
<dbReference type="Proteomes" id="UP000218332">
    <property type="component" value="Unassembled WGS sequence"/>
</dbReference>
<accession>A0A2A2I4D1</accession>
<dbReference type="InterPro" id="IPR025194">
    <property type="entry name" value="RodZ-like_C"/>
</dbReference>
<dbReference type="PANTHER" id="PTHR34475:SF1">
    <property type="entry name" value="CYTOSKELETON PROTEIN RODZ"/>
    <property type="match status" value="1"/>
</dbReference>
<dbReference type="Pfam" id="PF13464">
    <property type="entry name" value="RodZ_C"/>
    <property type="match status" value="1"/>
</dbReference>
<organism evidence="4 5">
    <name type="scientific">Tamilnaduibacter salinus</name>
    <dbReference type="NCBI Taxonomy" id="1484056"/>
    <lineage>
        <taxon>Bacteria</taxon>
        <taxon>Pseudomonadati</taxon>
        <taxon>Pseudomonadota</taxon>
        <taxon>Gammaproteobacteria</taxon>
        <taxon>Pseudomonadales</taxon>
        <taxon>Marinobacteraceae</taxon>
        <taxon>Tamilnaduibacter</taxon>
    </lineage>
</organism>
<feature type="region of interest" description="Disordered" evidence="1">
    <location>
        <begin position="149"/>
        <end position="281"/>
    </location>
</feature>
<feature type="compositionally biased region" description="Low complexity" evidence="1">
    <location>
        <begin position="268"/>
        <end position="279"/>
    </location>
</feature>
<feature type="compositionally biased region" description="Basic and acidic residues" evidence="1">
    <location>
        <begin position="13"/>
        <end position="26"/>
    </location>
</feature>
<keyword evidence="2" id="KW-1133">Transmembrane helix</keyword>
<feature type="transmembrane region" description="Helical" evidence="2">
    <location>
        <begin position="118"/>
        <end position="139"/>
    </location>
</feature>
<feature type="region of interest" description="Disordered" evidence="1">
    <location>
        <begin position="1"/>
        <end position="26"/>
    </location>
</feature>
<evidence type="ECO:0000256" key="2">
    <source>
        <dbReference type="SAM" id="Phobius"/>
    </source>
</evidence>
<dbReference type="Pfam" id="PF13413">
    <property type="entry name" value="HTH_25"/>
    <property type="match status" value="1"/>
</dbReference>
<keyword evidence="2" id="KW-0472">Membrane</keyword>
<dbReference type="InterPro" id="IPR010982">
    <property type="entry name" value="Lambda_DNA-bd_dom_sf"/>
</dbReference>
<reference evidence="4 5" key="1">
    <citation type="submission" date="2017-07" db="EMBL/GenBank/DDBJ databases">
        <title>Tamlnaduibacter salinus (Mi-7) genome sequencing.</title>
        <authorList>
            <person name="Verma A."/>
            <person name="Krishnamurthi S."/>
        </authorList>
    </citation>
    <scope>NUCLEOTIDE SEQUENCE [LARGE SCALE GENOMIC DNA]</scope>
    <source>
        <strain evidence="4 5">Mi-7</strain>
    </source>
</reference>
<evidence type="ECO:0000313" key="5">
    <source>
        <dbReference type="Proteomes" id="UP000218332"/>
    </source>
</evidence>
<dbReference type="Gene3D" id="1.10.260.40">
    <property type="entry name" value="lambda repressor-like DNA-binding domains"/>
    <property type="match status" value="1"/>
</dbReference>
<dbReference type="SUPFAM" id="SSF47413">
    <property type="entry name" value="lambda repressor-like DNA-binding domains"/>
    <property type="match status" value="1"/>
</dbReference>
<dbReference type="InterPro" id="IPR001387">
    <property type="entry name" value="Cro/C1-type_HTH"/>
</dbReference>
<dbReference type="RefSeq" id="WP_095610662.1">
    <property type="nucleotide sequence ID" value="NZ_NMPM01000032.1"/>
</dbReference>
<comment type="caution">
    <text evidence="4">The sequence shown here is derived from an EMBL/GenBank/DDBJ whole genome shotgun (WGS) entry which is preliminary data.</text>
</comment>
<dbReference type="AlphaFoldDB" id="A0A2A2I4D1"/>
<dbReference type="PANTHER" id="PTHR34475">
    <property type="match status" value="1"/>
</dbReference>
<feature type="compositionally biased region" description="Low complexity" evidence="1">
    <location>
        <begin position="221"/>
        <end position="232"/>
    </location>
</feature>
<gene>
    <name evidence="4" type="ORF">CF392_06555</name>
</gene>
<evidence type="ECO:0000256" key="1">
    <source>
        <dbReference type="SAM" id="MobiDB-lite"/>
    </source>
</evidence>
<protein>
    <recommendedName>
        <fullName evidence="3">Cytoskeleton protein RodZ-like C-terminal domain-containing protein</fullName>
    </recommendedName>
</protein>
<dbReference type="GO" id="GO:0003677">
    <property type="term" value="F:DNA binding"/>
    <property type="evidence" value="ECO:0007669"/>
    <property type="project" value="InterPro"/>
</dbReference>
<sequence>MTDDEQEPMGAAREGDTGRRLREARETAGYSVAEVAEQQNLRPAIIETIEAGEYDQIDSELFLKGYVRSYAGLLGLDADAVIQVLDEELEPLREEAEQARRNDPLEEIERRKRQKQRIARWTAGLVLAVLAGWFLYWFAQSDLARSGGQMLEQTMQQEAAEEAEPSGEPADTPESGDAAAPGDGPMSGAPSGLEESDTAVQEDGLTDTGAVDDPMPAATQDTPEPVTEPPSTESDEGPPEREEPSSGSGVDAEPNADTSVTEPDTMASVSTGTTTSPTSHNIVIDFSGDCWVQIEDGGRTVVSGLQRADDEVRYTGTGPFRIVLGAVDVASVRFDGEAVDLSDIPAPSNRAVLTLGNDNA</sequence>
<keyword evidence="2" id="KW-0812">Transmembrane</keyword>
<name>A0A2A2I4D1_9GAMM</name>
<keyword evidence="5" id="KW-1185">Reference proteome</keyword>